<dbReference type="SUPFAM" id="SSF54373">
    <property type="entry name" value="FAD-linked reductases, C-terminal domain"/>
    <property type="match status" value="1"/>
</dbReference>
<dbReference type="EMBL" id="FZNY01000002">
    <property type="protein sequence ID" value="SNR72658.1"/>
    <property type="molecule type" value="Genomic_DNA"/>
</dbReference>
<name>A0A238YPC6_9FLAO</name>
<dbReference type="AlphaFoldDB" id="A0A238YPC6"/>
<evidence type="ECO:0000259" key="2">
    <source>
        <dbReference type="Pfam" id="PF01593"/>
    </source>
</evidence>
<protein>
    <submittedName>
        <fullName evidence="3">Monoamine oxidase</fullName>
    </submittedName>
</protein>
<evidence type="ECO:0000313" key="4">
    <source>
        <dbReference type="Proteomes" id="UP000198379"/>
    </source>
</evidence>
<dbReference type="GO" id="GO:0016491">
    <property type="term" value="F:oxidoreductase activity"/>
    <property type="evidence" value="ECO:0007669"/>
    <property type="project" value="InterPro"/>
</dbReference>
<dbReference type="InterPro" id="IPR002937">
    <property type="entry name" value="Amino_oxidase"/>
</dbReference>
<sequence length="354" mass="39654">MKENVLIIGAGLTGLLLAHRLKKQGVPVIVLEARDRIGGRIYTHLSAQETPIEMGATWLGRQHTALVSLLQELDISIYPQYTEGSAWYEPAPMQAPQEVLLPPNESPSYRIQGGSSVLTHTLGKALGTDVILLDTIVTSIKATDKAIEVHTKDKVYTASKVVSTLPPNLLTTSIQFSPTLPEDITAIAKKTHTWMGESIKFGISYASPFWKEHHWSGTLFSNIGPITEMYDHTTLESGKYALKGFLNSNLSIVTKEIRQEKVFAQLKRTFGEKALEYIAYEETVWQEQTFSYAPYENYVLPHQNNGQACYQETHYDNRFYIAGSETASYYGGYMEGAVQSAQQCYEHILKNISY</sequence>
<dbReference type="InterPro" id="IPR050703">
    <property type="entry name" value="Flavin_MAO"/>
</dbReference>
<dbReference type="RefSeq" id="WP_089370992.1">
    <property type="nucleotide sequence ID" value="NZ_BMEP01000001.1"/>
</dbReference>
<dbReference type="PANTHER" id="PTHR43563:SF14">
    <property type="entry name" value="AMINE OXIDASE"/>
    <property type="match status" value="1"/>
</dbReference>
<keyword evidence="4" id="KW-1185">Reference proteome</keyword>
<evidence type="ECO:0000256" key="1">
    <source>
        <dbReference type="ARBA" id="ARBA00005995"/>
    </source>
</evidence>
<comment type="similarity">
    <text evidence="1">Belongs to the flavin monoamine oxidase family.</text>
</comment>
<feature type="domain" description="Amine oxidase" evidence="2">
    <location>
        <begin position="104"/>
        <end position="343"/>
    </location>
</feature>
<dbReference type="OrthoDB" id="56323at2"/>
<evidence type="ECO:0000313" key="3">
    <source>
        <dbReference type="EMBL" id="SNR72658.1"/>
    </source>
</evidence>
<feature type="domain" description="Amine oxidase" evidence="2">
    <location>
        <begin position="12"/>
        <end position="88"/>
    </location>
</feature>
<dbReference type="Pfam" id="PF01593">
    <property type="entry name" value="Amino_oxidase"/>
    <property type="match status" value="2"/>
</dbReference>
<dbReference type="SUPFAM" id="SSF51905">
    <property type="entry name" value="FAD/NAD(P)-binding domain"/>
    <property type="match status" value="1"/>
</dbReference>
<accession>A0A238YPC6</accession>
<organism evidence="3 4">
    <name type="scientific">Dokdonia pacifica</name>
    <dbReference type="NCBI Taxonomy" id="1627892"/>
    <lineage>
        <taxon>Bacteria</taxon>
        <taxon>Pseudomonadati</taxon>
        <taxon>Bacteroidota</taxon>
        <taxon>Flavobacteriia</taxon>
        <taxon>Flavobacteriales</taxon>
        <taxon>Flavobacteriaceae</taxon>
        <taxon>Dokdonia</taxon>
    </lineage>
</organism>
<reference evidence="3 4" key="1">
    <citation type="submission" date="2017-06" db="EMBL/GenBank/DDBJ databases">
        <authorList>
            <person name="Kim H.J."/>
            <person name="Triplett B.A."/>
        </authorList>
    </citation>
    <scope>NUCLEOTIDE SEQUENCE [LARGE SCALE GENOMIC DNA]</scope>
    <source>
        <strain evidence="3 4">DSM 25597</strain>
    </source>
</reference>
<dbReference type="Proteomes" id="UP000198379">
    <property type="component" value="Unassembled WGS sequence"/>
</dbReference>
<gene>
    <name evidence="3" type="ORF">SAMN06265376_102225</name>
</gene>
<dbReference type="PANTHER" id="PTHR43563">
    <property type="entry name" value="AMINE OXIDASE"/>
    <property type="match status" value="1"/>
</dbReference>
<dbReference type="InterPro" id="IPR036188">
    <property type="entry name" value="FAD/NAD-bd_sf"/>
</dbReference>
<dbReference type="Gene3D" id="3.50.50.60">
    <property type="entry name" value="FAD/NAD(P)-binding domain"/>
    <property type="match status" value="2"/>
</dbReference>
<proteinExistence type="inferred from homology"/>